<dbReference type="RefSeq" id="XP_029238876.1">
    <property type="nucleotide sequence ID" value="XM_029381323.1"/>
</dbReference>
<comment type="caution">
    <text evidence="1">The sequence shown here is derived from an EMBL/GenBank/DDBJ whole genome shotgun (WGS) entry which is preliminary data.</text>
</comment>
<proteinExistence type="predicted"/>
<sequence length="130" mass="14390">MPQSASFRCMRCTALRSFWTLFAGRRWCDAAGVSSFSAAVRTLCFRPAGRRHHWLSTGVGKKLLVRHFVGSQEGGGRLLPTTGFVCYEKMVSLMGSAIGHVMLHTYDTPGEPRFGGRHRFICPNSHTASL</sequence>
<dbReference type="Gene3D" id="3.40.50.300">
    <property type="entry name" value="P-loop containing nucleotide triphosphate hydrolases"/>
    <property type="match status" value="1"/>
</dbReference>
<keyword evidence="2" id="KW-1185">Reference proteome</keyword>
<dbReference type="Proteomes" id="UP000283634">
    <property type="component" value="Unassembled WGS sequence"/>
</dbReference>
<evidence type="ECO:0000313" key="1">
    <source>
        <dbReference type="EMBL" id="RNF05766.1"/>
    </source>
</evidence>
<accession>A0A422NJX9</accession>
<reference evidence="1 2" key="1">
    <citation type="journal article" date="2018" name="BMC Genomics">
        <title>Genomic comparison of Trypanosoma conorhini and Trypanosoma rangeli to Trypanosoma cruzi strains of high and low virulence.</title>
        <authorList>
            <person name="Bradwell K.R."/>
            <person name="Koparde V.N."/>
            <person name="Matveyev A.V."/>
            <person name="Serrano M.G."/>
            <person name="Alves J.M."/>
            <person name="Parikh H."/>
            <person name="Huang B."/>
            <person name="Lee V."/>
            <person name="Espinosa-Alvarez O."/>
            <person name="Ortiz P.A."/>
            <person name="Costa-Martins A.G."/>
            <person name="Teixeira M.M."/>
            <person name="Buck G.A."/>
        </authorList>
    </citation>
    <scope>NUCLEOTIDE SEQUENCE [LARGE SCALE GENOMIC DNA]</scope>
    <source>
        <strain evidence="1 2">AM80</strain>
    </source>
</reference>
<dbReference type="InterPro" id="IPR027417">
    <property type="entry name" value="P-loop_NTPase"/>
</dbReference>
<name>A0A422NJX9_TRYRA</name>
<dbReference type="GeneID" id="40328325"/>
<protein>
    <submittedName>
        <fullName evidence="1">Small GTP-binding protein Rab7</fullName>
    </submittedName>
</protein>
<dbReference type="AlphaFoldDB" id="A0A422NJX9"/>
<evidence type="ECO:0000313" key="2">
    <source>
        <dbReference type="Proteomes" id="UP000283634"/>
    </source>
</evidence>
<dbReference type="EMBL" id="MKGL01000126">
    <property type="protein sequence ID" value="RNF05766.1"/>
    <property type="molecule type" value="Genomic_DNA"/>
</dbReference>
<gene>
    <name evidence="1" type="ORF">TraAM80_04392</name>
</gene>
<organism evidence="1 2">
    <name type="scientific">Trypanosoma rangeli</name>
    <dbReference type="NCBI Taxonomy" id="5698"/>
    <lineage>
        <taxon>Eukaryota</taxon>
        <taxon>Discoba</taxon>
        <taxon>Euglenozoa</taxon>
        <taxon>Kinetoplastea</taxon>
        <taxon>Metakinetoplastina</taxon>
        <taxon>Trypanosomatida</taxon>
        <taxon>Trypanosomatidae</taxon>
        <taxon>Trypanosoma</taxon>
        <taxon>Herpetosoma</taxon>
    </lineage>
</organism>